<dbReference type="RefSeq" id="WP_226910048.1">
    <property type="nucleotide sequence ID" value="NZ_FUKW01000096.1"/>
</dbReference>
<dbReference type="Pfam" id="PF03390">
    <property type="entry name" value="2HCT"/>
    <property type="match status" value="1"/>
</dbReference>
<evidence type="ECO:0000256" key="2">
    <source>
        <dbReference type="SAM" id="Phobius"/>
    </source>
</evidence>
<feature type="transmembrane region" description="Helical" evidence="2">
    <location>
        <begin position="144"/>
        <end position="168"/>
    </location>
</feature>
<feature type="transmembrane region" description="Helical" evidence="2">
    <location>
        <begin position="23"/>
        <end position="45"/>
    </location>
</feature>
<dbReference type="GO" id="GO:0005886">
    <property type="term" value="C:plasma membrane"/>
    <property type="evidence" value="ECO:0007669"/>
    <property type="project" value="UniProtKB-SubCell"/>
</dbReference>
<feature type="transmembrane region" description="Helical" evidence="2">
    <location>
        <begin position="51"/>
        <end position="68"/>
    </location>
</feature>
<dbReference type="PIRSF" id="PIRSF005348">
    <property type="entry name" value="YxkH"/>
    <property type="match status" value="1"/>
</dbReference>
<feature type="transmembrane region" description="Helical" evidence="2">
    <location>
        <begin position="296"/>
        <end position="317"/>
    </location>
</feature>
<organism evidence="3 4">
    <name type="scientific">Marinilactibacillus psychrotolerans 42ea</name>
    <dbReference type="NCBI Taxonomy" id="1255609"/>
    <lineage>
        <taxon>Bacteria</taxon>
        <taxon>Bacillati</taxon>
        <taxon>Bacillota</taxon>
        <taxon>Bacilli</taxon>
        <taxon>Lactobacillales</taxon>
        <taxon>Carnobacteriaceae</taxon>
        <taxon>Marinilactibacillus</taxon>
    </lineage>
</organism>
<evidence type="ECO:0000313" key="3">
    <source>
        <dbReference type="EMBL" id="SJN36599.1"/>
    </source>
</evidence>
<dbReference type="EMBL" id="FUKW01000096">
    <property type="protein sequence ID" value="SJN36599.1"/>
    <property type="molecule type" value="Genomic_DNA"/>
</dbReference>
<comment type="similarity">
    <text evidence="1">Belongs to the 2-hydroxycarboxylate transporter (2-HCT) (TC 2.A.24) family.</text>
</comment>
<feature type="transmembrane region" description="Helical" evidence="2">
    <location>
        <begin position="116"/>
        <end position="132"/>
    </location>
</feature>
<keyword evidence="2" id="KW-0812">Transmembrane</keyword>
<feature type="transmembrane region" description="Helical" evidence="2">
    <location>
        <begin position="271"/>
        <end position="290"/>
    </location>
</feature>
<feature type="transmembrane region" description="Helical" evidence="2">
    <location>
        <begin position="337"/>
        <end position="359"/>
    </location>
</feature>
<proteinExistence type="inferred from homology"/>
<feature type="transmembrane region" description="Helical" evidence="2">
    <location>
        <begin position="208"/>
        <end position="230"/>
    </location>
</feature>
<keyword evidence="1" id="KW-0813">Transport</keyword>
<accession>A0A1R4JX98</accession>
<evidence type="ECO:0000256" key="1">
    <source>
        <dbReference type="PIRNR" id="PIRNR005348"/>
    </source>
</evidence>
<dbReference type="InterPro" id="IPR004679">
    <property type="entry name" value="2-OHcarboxylate_transport"/>
</dbReference>
<dbReference type="PANTHER" id="PTHR40033:SF1">
    <property type="entry name" value="CITRATE-SODIUM SYMPORTER"/>
    <property type="match status" value="1"/>
</dbReference>
<feature type="transmembrane region" description="Helical" evidence="2">
    <location>
        <begin position="424"/>
        <end position="444"/>
    </location>
</feature>
<feature type="transmembrane region" description="Helical" evidence="2">
    <location>
        <begin position="75"/>
        <end position="96"/>
    </location>
</feature>
<keyword evidence="2" id="KW-1133">Transmembrane helix</keyword>
<keyword evidence="1" id="KW-0769">Symport</keyword>
<reference evidence="3 4" key="1">
    <citation type="submission" date="2017-02" db="EMBL/GenBank/DDBJ databases">
        <authorList>
            <person name="Peterson S.W."/>
        </authorList>
    </citation>
    <scope>NUCLEOTIDE SEQUENCE [LARGE SCALE GENOMIC DNA]</scope>
    <source>
        <strain evidence="3 4">42ea</strain>
    </source>
</reference>
<protein>
    <submittedName>
        <fullName evidence="3">Na(+)Citrate OH(-) antiporter</fullName>
    </submittedName>
</protein>
<dbReference type="GO" id="GO:0015293">
    <property type="term" value="F:symporter activity"/>
    <property type="evidence" value="ECO:0007669"/>
    <property type="project" value="UniProtKB-UniRule"/>
</dbReference>
<dbReference type="Proteomes" id="UP000195611">
    <property type="component" value="Unassembled WGS sequence"/>
</dbReference>
<dbReference type="GO" id="GO:0008514">
    <property type="term" value="F:organic anion transmembrane transporter activity"/>
    <property type="evidence" value="ECO:0007669"/>
    <property type="project" value="InterPro"/>
</dbReference>
<dbReference type="PANTHER" id="PTHR40033">
    <property type="entry name" value="NA(+)-MALATE SYMPORTER"/>
    <property type="match status" value="1"/>
</dbReference>
<comment type="subcellular location">
    <subcellularLocation>
        <location evidence="1">Cell membrane</location>
    </subcellularLocation>
</comment>
<dbReference type="AlphaFoldDB" id="A0A1R4JX98"/>
<sequence length="445" mass="46631">MGKKNQEMASVKEPTPKKTIKKFFGLPIWIVVVLIGIVLTATYTGALSKDLSGAFALMFAIGVVFNEIGDRIPIWNTYIGGGIVLAFLGTAALAYFNVLPTEYVELINWANGEVDFLTFFIVILITGSVLGLERKLLLKSIAGYVPAILGGVAGAGLLGIGVGLLFGVSPADTMIQYVLPVMGGGNGAGAVPLSQIYETVTGNPAADYYAFAIAILTIANIFAIISGGLLNALGNKRKGLTGDKKTLMRNASEIATEEETTEVTMKDYGGAMMLSLTFYALGLLFSKVLLPEIFGVAIHQFAYMIIFVAAANALGLIPTYVRKAAQTLQKFFTKNMILIIMVGVGADTDLGELMAAITIPNVVMAMFIVIGAILGSAIVGYLVGFYPIDSAVTAGLCMANRGGSGDLAVLGASGRMDLISYAQLSSRLGGGMVLIIGSLIFGALL</sequence>
<keyword evidence="1" id="KW-1003">Cell membrane</keyword>
<name>A0A1R4JX98_9LACT</name>
<feature type="transmembrane region" description="Helical" evidence="2">
    <location>
        <begin position="365"/>
        <end position="388"/>
    </location>
</feature>
<evidence type="ECO:0000313" key="4">
    <source>
        <dbReference type="Proteomes" id="UP000195611"/>
    </source>
</evidence>
<keyword evidence="1 2" id="KW-0472">Membrane</keyword>
<gene>
    <name evidence="3" type="ORF">FM115_07220</name>
</gene>